<evidence type="ECO:0008006" key="4">
    <source>
        <dbReference type="Google" id="ProtNLM"/>
    </source>
</evidence>
<dbReference type="PANTHER" id="PTHR34289:SF8">
    <property type="entry name" value="DUF819 DOMAIN-CONTAINING PROTEIN"/>
    <property type="match status" value="1"/>
</dbReference>
<dbReference type="InterPro" id="IPR008537">
    <property type="entry name" value="DUF819"/>
</dbReference>
<feature type="transmembrane region" description="Helical" evidence="1">
    <location>
        <begin position="34"/>
        <end position="53"/>
    </location>
</feature>
<feature type="transmembrane region" description="Helical" evidence="1">
    <location>
        <begin position="6"/>
        <end position="22"/>
    </location>
</feature>
<dbReference type="Pfam" id="PF05684">
    <property type="entry name" value="DUF819"/>
    <property type="match status" value="1"/>
</dbReference>
<organism evidence="2 3">
    <name type="scientific">Propionigenium maris DSM 9537</name>
    <dbReference type="NCBI Taxonomy" id="1123000"/>
    <lineage>
        <taxon>Bacteria</taxon>
        <taxon>Fusobacteriati</taxon>
        <taxon>Fusobacteriota</taxon>
        <taxon>Fusobacteriia</taxon>
        <taxon>Fusobacteriales</taxon>
        <taxon>Fusobacteriaceae</taxon>
        <taxon>Propionigenium</taxon>
    </lineage>
</organism>
<keyword evidence="1" id="KW-0472">Membrane</keyword>
<gene>
    <name evidence="2" type="ORF">PM10SUCC1_04660</name>
</gene>
<reference evidence="2" key="1">
    <citation type="submission" date="2022-12" db="EMBL/GenBank/DDBJ databases">
        <title>Reference genome sequencing for broad-spectrum identification of bacterial and archaeal isolates by mass spectrometry.</title>
        <authorList>
            <person name="Sekiguchi Y."/>
            <person name="Tourlousse D.M."/>
        </authorList>
    </citation>
    <scope>NUCLEOTIDE SEQUENCE</scope>
    <source>
        <strain evidence="2">10succ1</strain>
    </source>
</reference>
<dbReference type="PANTHER" id="PTHR34289">
    <property type="entry name" value="PROTEIN, PUTATIVE (DUF819)-RELATED"/>
    <property type="match status" value="1"/>
</dbReference>
<evidence type="ECO:0000313" key="2">
    <source>
        <dbReference type="EMBL" id="GLI54951.1"/>
    </source>
</evidence>
<feature type="transmembrane region" description="Helical" evidence="1">
    <location>
        <begin position="222"/>
        <end position="244"/>
    </location>
</feature>
<comment type="caution">
    <text evidence="2">The sequence shown here is derived from an EMBL/GenBank/DDBJ whole genome shotgun (WGS) entry which is preliminary data.</text>
</comment>
<sequence>MITSVYSFFSLLVLFITGVLYCEKKLKLKIFKVIPGLTFIYFGGMIGASMHVWELTPQLSSFIGSLKYYLLPMMLFLLLLKNDIRDVFKLGPKLTGSFLAVTSSILIGFVIVFIALKSRFEPEAWQSFSILSSSWVGGSTNMAAAQQGLGVKDGSQALTYAFLMDNICASFWLVLLISFAPMRKKFNKFSGANSEEVDRIISHIHTNAAANEDKRDYEFMDFMLTLGLGLGVAGIVMVLGKQVVNPGGLVEGDFLYGLRTFFSGSGWVVILATLFGILGSTTPLKKIKGPDHMGSVLLYIVVGLIATATDFSTIDMGQAAIYIIAGFLVLAFHLIVLLALAKIFKLDLYICGIASQANIGGSVSAPILAGTYDEALIPAGLMMGIFGSAIGTVTALMLAKVLMTFV</sequence>
<dbReference type="AlphaFoldDB" id="A0A9W6GJL3"/>
<evidence type="ECO:0000313" key="3">
    <source>
        <dbReference type="Proteomes" id="UP001144471"/>
    </source>
</evidence>
<feature type="transmembrane region" description="Helical" evidence="1">
    <location>
        <begin position="264"/>
        <end position="284"/>
    </location>
</feature>
<keyword evidence="3" id="KW-1185">Reference proteome</keyword>
<proteinExistence type="predicted"/>
<dbReference type="RefSeq" id="WP_281833161.1">
    <property type="nucleotide sequence ID" value="NZ_BSDY01000002.1"/>
</dbReference>
<feature type="transmembrane region" description="Helical" evidence="1">
    <location>
        <begin position="59"/>
        <end position="80"/>
    </location>
</feature>
<feature type="transmembrane region" description="Helical" evidence="1">
    <location>
        <begin position="157"/>
        <end position="180"/>
    </location>
</feature>
<keyword evidence="1" id="KW-1133">Transmembrane helix</keyword>
<feature type="transmembrane region" description="Helical" evidence="1">
    <location>
        <begin position="296"/>
        <end position="314"/>
    </location>
</feature>
<dbReference type="Proteomes" id="UP001144471">
    <property type="component" value="Unassembled WGS sequence"/>
</dbReference>
<keyword evidence="1" id="KW-0812">Transmembrane</keyword>
<feature type="transmembrane region" description="Helical" evidence="1">
    <location>
        <begin position="92"/>
        <end position="116"/>
    </location>
</feature>
<feature type="transmembrane region" description="Helical" evidence="1">
    <location>
        <begin position="375"/>
        <end position="399"/>
    </location>
</feature>
<evidence type="ECO:0000256" key="1">
    <source>
        <dbReference type="SAM" id="Phobius"/>
    </source>
</evidence>
<feature type="transmembrane region" description="Helical" evidence="1">
    <location>
        <begin position="348"/>
        <end position="369"/>
    </location>
</feature>
<dbReference type="EMBL" id="BSDY01000002">
    <property type="protein sequence ID" value="GLI54951.1"/>
    <property type="molecule type" value="Genomic_DNA"/>
</dbReference>
<accession>A0A9W6GJL3</accession>
<name>A0A9W6GJL3_9FUSO</name>
<feature type="transmembrane region" description="Helical" evidence="1">
    <location>
        <begin position="320"/>
        <end position="341"/>
    </location>
</feature>
<protein>
    <recommendedName>
        <fullName evidence="4">DUF819 domain-containing protein</fullName>
    </recommendedName>
</protein>